<protein>
    <submittedName>
        <fullName evidence="2">Uncharacterized protein</fullName>
    </submittedName>
</protein>
<comment type="caution">
    <text evidence="2">The sequence shown here is derived from an EMBL/GenBank/DDBJ whole genome shotgun (WGS) entry which is preliminary data.</text>
</comment>
<dbReference type="Proteomes" id="UP001149079">
    <property type="component" value="Unassembled WGS sequence"/>
</dbReference>
<dbReference type="AlphaFoldDB" id="A0A9W9GNN0"/>
<dbReference type="RefSeq" id="XP_056519367.1">
    <property type="nucleotide sequence ID" value="XM_056669537.1"/>
</dbReference>
<reference evidence="2" key="2">
    <citation type="journal article" date="2023" name="IMA Fungus">
        <title>Comparative genomic study of the Penicillium genus elucidates a diverse pangenome and 15 lateral gene transfer events.</title>
        <authorList>
            <person name="Petersen C."/>
            <person name="Sorensen T."/>
            <person name="Nielsen M.R."/>
            <person name="Sondergaard T.E."/>
            <person name="Sorensen J.L."/>
            <person name="Fitzpatrick D.A."/>
            <person name="Frisvad J.C."/>
            <person name="Nielsen K.L."/>
        </authorList>
    </citation>
    <scope>NUCLEOTIDE SEQUENCE</scope>
    <source>
        <strain evidence="2">IBT 22155</strain>
    </source>
</reference>
<evidence type="ECO:0000313" key="2">
    <source>
        <dbReference type="EMBL" id="KAJ5124968.1"/>
    </source>
</evidence>
<sequence>MPGEDYGEERSPTSVGQLPCGSPRAYALPGGGRTKTGKGATSTRIDTMHQNGLDSTNPYMPRSGEEPPRIPQDSAIAVKAAATAT</sequence>
<evidence type="ECO:0000256" key="1">
    <source>
        <dbReference type="SAM" id="MobiDB-lite"/>
    </source>
</evidence>
<reference evidence="2" key="1">
    <citation type="submission" date="2022-11" db="EMBL/GenBank/DDBJ databases">
        <authorList>
            <person name="Petersen C."/>
        </authorList>
    </citation>
    <scope>NUCLEOTIDE SEQUENCE</scope>
    <source>
        <strain evidence="2">IBT 22155</strain>
    </source>
</reference>
<organism evidence="2 3">
    <name type="scientific">Penicillium bovifimosum</name>
    <dbReference type="NCBI Taxonomy" id="126998"/>
    <lineage>
        <taxon>Eukaryota</taxon>
        <taxon>Fungi</taxon>
        <taxon>Dikarya</taxon>
        <taxon>Ascomycota</taxon>
        <taxon>Pezizomycotina</taxon>
        <taxon>Eurotiomycetes</taxon>
        <taxon>Eurotiomycetidae</taxon>
        <taxon>Eurotiales</taxon>
        <taxon>Aspergillaceae</taxon>
        <taxon>Penicillium</taxon>
    </lineage>
</organism>
<dbReference type="EMBL" id="JAPQKL010000006">
    <property type="protein sequence ID" value="KAJ5124968.1"/>
    <property type="molecule type" value="Genomic_DNA"/>
</dbReference>
<dbReference type="GeneID" id="81408707"/>
<accession>A0A9W9GNN0</accession>
<gene>
    <name evidence="2" type="ORF">N7515_008793</name>
</gene>
<evidence type="ECO:0000313" key="3">
    <source>
        <dbReference type="Proteomes" id="UP001149079"/>
    </source>
</evidence>
<feature type="compositionally biased region" description="Low complexity" evidence="1">
    <location>
        <begin position="75"/>
        <end position="85"/>
    </location>
</feature>
<feature type="region of interest" description="Disordered" evidence="1">
    <location>
        <begin position="1"/>
        <end position="85"/>
    </location>
</feature>
<keyword evidence="3" id="KW-1185">Reference proteome</keyword>
<feature type="compositionally biased region" description="Polar residues" evidence="1">
    <location>
        <begin position="48"/>
        <end position="58"/>
    </location>
</feature>
<proteinExistence type="predicted"/>
<name>A0A9W9GNN0_9EURO</name>